<reference evidence="9 10" key="1">
    <citation type="journal article" date="2021" name="Int. J. Syst. Evol. Microbiol.">
        <title>Salipiger mangrovisoli sp. nov., isolated from mangrove soil and the proposal for the reclassification of Paraphaeobacter pallidus as Salipiger pallidus comb. nov.</title>
        <authorList>
            <person name="Du J."/>
            <person name="Liu Y."/>
            <person name="Pei T."/>
            <person name="Deng M.R."/>
            <person name="Zhu H."/>
        </authorList>
    </citation>
    <scope>NUCLEOTIDE SEQUENCE [LARGE SCALE GENOMIC DNA]</scope>
    <source>
        <strain evidence="9 10">6D45A</strain>
    </source>
</reference>
<dbReference type="Gene3D" id="3.40.390.30">
    <property type="entry name" value="Metalloproteases ('zincins'), catalytic domain"/>
    <property type="match status" value="1"/>
</dbReference>
<comment type="similarity">
    <text evidence="1 7">Belongs to the endoribonuclease YbeY family.</text>
</comment>
<comment type="subcellular location">
    <subcellularLocation>
        <location evidence="7">Cytoplasm</location>
    </subcellularLocation>
</comment>
<gene>
    <name evidence="7 9" type="primary">ybeY</name>
    <name evidence="9" type="ORF">IQ782_19365</name>
</gene>
<evidence type="ECO:0000256" key="2">
    <source>
        <dbReference type="ARBA" id="ARBA00022722"/>
    </source>
</evidence>
<keyword evidence="10" id="KW-1185">Reference proteome</keyword>
<feature type="region of interest" description="Disordered" evidence="8">
    <location>
        <begin position="65"/>
        <end position="97"/>
    </location>
</feature>
<dbReference type="InterPro" id="IPR020549">
    <property type="entry name" value="YbeY_CS"/>
</dbReference>
<dbReference type="Pfam" id="PF02130">
    <property type="entry name" value="YbeY"/>
    <property type="match status" value="1"/>
</dbReference>
<dbReference type="PANTHER" id="PTHR46986:SF1">
    <property type="entry name" value="ENDORIBONUCLEASE YBEY, CHLOROPLASTIC"/>
    <property type="match status" value="1"/>
</dbReference>
<evidence type="ECO:0000313" key="9">
    <source>
        <dbReference type="EMBL" id="MBE9639018.1"/>
    </source>
</evidence>
<keyword evidence="7" id="KW-0690">Ribosome biogenesis</keyword>
<proteinExistence type="inferred from homology"/>
<evidence type="ECO:0000256" key="3">
    <source>
        <dbReference type="ARBA" id="ARBA00022723"/>
    </source>
</evidence>
<feature type="compositionally biased region" description="Basic and acidic residues" evidence="8">
    <location>
        <begin position="74"/>
        <end position="84"/>
    </location>
</feature>
<keyword evidence="2 7" id="KW-0540">Nuclease</keyword>
<feature type="binding site" evidence="7">
    <location>
        <position position="131"/>
    </location>
    <ligand>
        <name>Zn(2+)</name>
        <dbReference type="ChEBI" id="CHEBI:29105"/>
        <note>catalytic</note>
    </ligand>
</feature>
<evidence type="ECO:0000256" key="6">
    <source>
        <dbReference type="ARBA" id="ARBA00022833"/>
    </source>
</evidence>
<keyword evidence="5 7" id="KW-0378">Hydrolase</keyword>
<dbReference type="Proteomes" id="UP000607796">
    <property type="component" value="Unassembled WGS sequence"/>
</dbReference>
<dbReference type="InterPro" id="IPR023091">
    <property type="entry name" value="MetalPrtase_cat_dom_sf_prd"/>
</dbReference>
<organism evidence="9 10">
    <name type="scientific">Salipiger mangrovisoli</name>
    <dbReference type="NCBI Taxonomy" id="2865933"/>
    <lineage>
        <taxon>Bacteria</taxon>
        <taxon>Pseudomonadati</taxon>
        <taxon>Pseudomonadota</taxon>
        <taxon>Alphaproteobacteria</taxon>
        <taxon>Rhodobacterales</taxon>
        <taxon>Roseobacteraceae</taxon>
        <taxon>Salipiger</taxon>
    </lineage>
</organism>
<accession>A0ABR9X6B9</accession>
<evidence type="ECO:0000256" key="1">
    <source>
        <dbReference type="ARBA" id="ARBA00010875"/>
    </source>
</evidence>
<comment type="function">
    <text evidence="7">Single strand-specific metallo-endoribonuclease involved in late-stage 70S ribosome quality control and in maturation of the 3' terminus of the 16S rRNA.</text>
</comment>
<sequence>MAQLTDTIIEDDRWEEAGLEDLAETAARAALTHLGLDPAAFEIAVLACDDARIAELNAEFREKPTPTNVLSWPSEERGAEHEGAIPEPPETEDGPFTTELGDLAIAYETCAREAREGGKSLTDHVTHLVVHGTLHLLGYDHVREGDATLMENIETEILGKMGIADPYSSDL</sequence>
<evidence type="ECO:0000256" key="4">
    <source>
        <dbReference type="ARBA" id="ARBA00022759"/>
    </source>
</evidence>
<dbReference type="SUPFAM" id="SSF55486">
    <property type="entry name" value="Metalloproteases ('zincins'), catalytic domain"/>
    <property type="match status" value="1"/>
</dbReference>
<feature type="binding site" evidence="7">
    <location>
        <position position="141"/>
    </location>
    <ligand>
        <name>Zn(2+)</name>
        <dbReference type="ChEBI" id="CHEBI:29105"/>
        <note>catalytic</note>
    </ligand>
</feature>
<evidence type="ECO:0000256" key="8">
    <source>
        <dbReference type="SAM" id="MobiDB-lite"/>
    </source>
</evidence>
<evidence type="ECO:0000313" key="10">
    <source>
        <dbReference type="Proteomes" id="UP000607796"/>
    </source>
</evidence>
<dbReference type="PANTHER" id="PTHR46986">
    <property type="entry name" value="ENDORIBONUCLEASE YBEY, CHLOROPLASTIC"/>
    <property type="match status" value="1"/>
</dbReference>
<dbReference type="InterPro" id="IPR002036">
    <property type="entry name" value="YbeY"/>
</dbReference>
<feature type="binding site" evidence="7">
    <location>
        <position position="135"/>
    </location>
    <ligand>
        <name>Zn(2+)</name>
        <dbReference type="ChEBI" id="CHEBI:29105"/>
        <note>catalytic</note>
    </ligand>
</feature>
<keyword evidence="3 7" id="KW-0479">Metal-binding</keyword>
<dbReference type="HAMAP" id="MF_00009">
    <property type="entry name" value="Endoribonucl_YbeY"/>
    <property type="match status" value="1"/>
</dbReference>
<evidence type="ECO:0000256" key="5">
    <source>
        <dbReference type="ARBA" id="ARBA00022801"/>
    </source>
</evidence>
<keyword evidence="7" id="KW-0698">rRNA processing</keyword>
<keyword evidence="4 7" id="KW-0255">Endonuclease</keyword>
<protein>
    <recommendedName>
        <fullName evidence="7">Endoribonuclease YbeY</fullName>
        <ecNumber evidence="7">3.1.-.-</ecNumber>
    </recommendedName>
</protein>
<evidence type="ECO:0000256" key="7">
    <source>
        <dbReference type="HAMAP-Rule" id="MF_00009"/>
    </source>
</evidence>
<comment type="caution">
    <text evidence="9">The sequence shown here is derived from an EMBL/GenBank/DDBJ whole genome shotgun (WGS) entry which is preliminary data.</text>
</comment>
<comment type="cofactor">
    <cofactor evidence="7">
        <name>Zn(2+)</name>
        <dbReference type="ChEBI" id="CHEBI:29105"/>
    </cofactor>
    <text evidence="7">Binds 1 zinc ion.</text>
</comment>
<keyword evidence="7" id="KW-0963">Cytoplasm</keyword>
<dbReference type="RefSeq" id="WP_194136316.1">
    <property type="nucleotide sequence ID" value="NZ_JADFFK010000016.1"/>
</dbReference>
<dbReference type="EC" id="3.1.-.-" evidence="7"/>
<keyword evidence="6 7" id="KW-0862">Zinc</keyword>
<dbReference type="EMBL" id="JADFFK010000016">
    <property type="protein sequence ID" value="MBE9639018.1"/>
    <property type="molecule type" value="Genomic_DNA"/>
</dbReference>
<dbReference type="NCBIfam" id="TIGR00043">
    <property type="entry name" value="rRNA maturation RNase YbeY"/>
    <property type="match status" value="1"/>
</dbReference>
<dbReference type="PROSITE" id="PS01306">
    <property type="entry name" value="UPF0054"/>
    <property type="match status" value="1"/>
</dbReference>
<name>A0ABR9X6B9_9RHOB</name>